<comment type="caution">
    <text evidence="1">The sequence shown here is derived from an EMBL/GenBank/DDBJ whole genome shotgun (WGS) entry which is preliminary data.</text>
</comment>
<gene>
    <name evidence="1" type="ORF">GCM10009754_35260</name>
</gene>
<evidence type="ECO:0000313" key="2">
    <source>
        <dbReference type="Proteomes" id="UP001501116"/>
    </source>
</evidence>
<accession>A0ABN2R0U5</accession>
<dbReference type="Proteomes" id="UP001501116">
    <property type="component" value="Unassembled WGS sequence"/>
</dbReference>
<protein>
    <submittedName>
        <fullName evidence="1">Uncharacterized protein</fullName>
    </submittedName>
</protein>
<organism evidence="1 2">
    <name type="scientific">Amycolatopsis minnesotensis</name>
    <dbReference type="NCBI Taxonomy" id="337894"/>
    <lineage>
        <taxon>Bacteria</taxon>
        <taxon>Bacillati</taxon>
        <taxon>Actinomycetota</taxon>
        <taxon>Actinomycetes</taxon>
        <taxon>Pseudonocardiales</taxon>
        <taxon>Pseudonocardiaceae</taxon>
        <taxon>Amycolatopsis</taxon>
    </lineage>
</organism>
<keyword evidence="2" id="KW-1185">Reference proteome</keyword>
<proteinExistence type="predicted"/>
<evidence type="ECO:0000313" key="1">
    <source>
        <dbReference type="EMBL" id="GAA1961315.1"/>
    </source>
</evidence>
<name>A0ABN2R0U5_9PSEU</name>
<reference evidence="1 2" key="1">
    <citation type="journal article" date="2019" name="Int. J. Syst. Evol. Microbiol.">
        <title>The Global Catalogue of Microorganisms (GCM) 10K type strain sequencing project: providing services to taxonomists for standard genome sequencing and annotation.</title>
        <authorList>
            <consortium name="The Broad Institute Genomics Platform"/>
            <consortium name="The Broad Institute Genome Sequencing Center for Infectious Disease"/>
            <person name="Wu L."/>
            <person name="Ma J."/>
        </authorList>
    </citation>
    <scope>NUCLEOTIDE SEQUENCE [LARGE SCALE GENOMIC DNA]</scope>
    <source>
        <strain evidence="1 2">JCM 14545</strain>
    </source>
</reference>
<dbReference type="EMBL" id="BAAANN010000013">
    <property type="protein sequence ID" value="GAA1961315.1"/>
    <property type="molecule type" value="Genomic_DNA"/>
</dbReference>
<sequence length="90" mass="9172">MLHPNLFQLFQAIGGDEPSGSVDGAGVPGGAGTVVASAGAVKAVAAAVAAARTAAKRRMNPPERAALHEFAQTHSTINTIARQRSMLRPV</sequence>